<dbReference type="Pfam" id="PF01546">
    <property type="entry name" value="Peptidase_M20"/>
    <property type="match status" value="1"/>
</dbReference>
<dbReference type="Proteomes" id="UP000262969">
    <property type="component" value="Unassembled WGS sequence"/>
</dbReference>
<dbReference type="SUPFAM" id="SSF55031">
    <property type="entry name" value="Bacterial exopeptidase dimerisation domain"/>
    <property type="match status" value="1"/>
</dbReference>
<evidence type="ECO:0000256" key="1">
    <source>
        <dbReference type="ARBA" id="ARBA00001947"/>
    </source>
</evidence>
<dbReference type="SUPFAM" id="SSF53187">
    <property type="entry name" value="Zn-dependent exopeptidases"/>
    <property type="match status" value="1"/>
</dbReference>
<dbReference type="PANTHER" id="PTHR43808">
    <property type="entry name" value="ACETYLORNITHINE DEACETYLASE"/>
    <property type="match status" value="1"/>
</dbReference>
<evidence type="ECO:0000256" key="4">
    <source>
        <dbReference type="ARBA" id="ARBA00022833"/>
    </source>
</evidence>
<dbReference type="InterPro" id="IPR001261">
    <property type="entry name" value="ArgE/DapE_CS"/>
</dbReference>
<dbReference type="Pfam" id="PF07687">
    <property type="entry name" value="M20_dimer"/>
    <property type="match status" value="1"/>
</dbReference>
<evidence type="ECO:0000313" key="7">
    <source>
        <dbReference type="Proteomes" id="UP000262969"/>
    </source>
</evidence>
<evidence type="ECO:0000256" key="3">
    <source>
        <dbReference type="ARBA" id="ARBA00022801"/>
    </source>
</evidence>
<dbReference type="Gene3D" id="3.40.630.10">
    <property type="entry name" value="Zn peptidases"/>
    <property type="match status" value="2"/>
</dbReference>
<evidence type="ECO:0000313" key="6">
    <source>
        <dbReference type="EMBL" id="HCL02267.1"/>
    </source>
</evidence>
<dbReference type="AlphaFoldDB" id="A0A3D2X6C4"/>
<comment type="cofactor">
    <cofactor evidence="1">
        <name>Zn(2+)</name>
        <dbReference type="ChEBI" id="CHEBI:29105"/>
    </cofactor>
</comment>
<feature type="domain" description="Peptidase M20 dimerisation" evidence="5">
    <location>
        <begin position="172"/>
        <end position="279"/>
    </location>
</feature>
<dbReference type="InterPro" id="IPR011650">
    <property type="entry name" value="Peptidase_M20_dimer"/>
</dbReference>
<dbReference type="NCBIfam" id="NF009555">
    <property type="entry name" value="PRK13004.1"/>
    <property type="match status" value="1"/>
</dbReference>
<accession>A0A3D2X6C4</accession>
<evidence type="ECO:0000259" key="5">
    <source>
        <dbReference type="Pfam" id="PF07687"/>
    </source>
</evidence>
<evidence type="ECO:0000256" key="2">
    <source>
        <dbReference type="ARBA" id="ARBA00022723"/>
    </source>
</evidence>
<protein>
    <submittedName>
        <fullName evidence="6">YgeY family selenium metabolism-linked hydrolase</fullName>
    </submittedName>
</protein>
<dbReference type="InterPro" id="IPR002933">
    <property type="entry name" value="Peptidase_M20"/>
</dbReference>
<proteinExistence type="predicted"/>
<name>A0A3D2X6C4_9FIRM</name>
<keyword evidence="3 6" id="KW-0378">Hydrolase</keyword>
<dbReference type="InterPro" id="IPR050072">
    <property type="entry name" value="Peptidase_M20A"/>
</dbReference>
<dbReference type="Gene3D" id="3.30.70.360">
    <property type="match status" value="1"/>
</dbReference>
<dbReference type="PROSITE" id="PS00758">
    <property type="entry name" value="ARGE_DAPE_CPG2_1"/>
    <property type="match status" value="1"/>
</dbReference>
<gene>
    <name evidence="6" type="ORF">DHW61_07615</name>
</gene>
<dbReference type="InterPro" id="IPR036264">
    <property type="entry name" value="Bact_exopeptidase_dim_dom"/>
</dbReference>
<comment type="caution">
    <text evidence="6">The sequence shown here is derived from an EMBL/GenBank/DDBJ whole genome shotgun (WGS) entry which is preliminary data.</text>
</comment>
<dbReference type="GO" id="GO:0046872">
    <property type="term" value="F:metal ion binding"/>
    <property type="evidence" value="ECO:0007669"/>
    <property type="project" value="UniProtKB-KW"/>
</dbReference>
<keyword evidence="2" id="KW-0479">Metal-binding</keyword>
<reference evidence="6 7" key="1">
    <citation type="journal article" date="2018" name="Nat. Biotechnol.">
        <title>A standardized bacterial taxonomy based on genome phylogeny substantially revises the tree of life.</title>
        <authorList>
            <person name="Parks D.H."/>
            <person name="Chuvochina M."/>
            <person name="Waite D.W."/>
            <person name="Rinke C."/>
            <person name="Skarshewski A."/>
            <person name="Chaumeil P.A."/>
            <person name="Hugenholtz P."/>
        </authorList>
    </citation>
    <scope>NUCLEOTIDE SEQUENCE [LARGE SCALE GENOMIC DNA]</scope>
    <source>
        <strain evidence="6">UBA11728</strain>
    </source>
</reference>
<organism evidence="6 7">
    <name type="scientific">Lachnoclostridium phytofermentans</name>
    <dbReference type="NCBI Taxonomy" id="66219"/>
    <lineage>
        <taxon>Bacteria</taxon>
        <taxon>Bacillati</taxon>
        <taxon>Bacillota</taxon>
        <taxon>Clostridia</taxon>
        <taxon>Lachnospirales</taxon>
        <taxon>Lachnospiraceae</taxon>
    </lineage>
</organism>
<sequence length="394" mass="43342">MLKGNREQELIELTQKMIQAKSYSGEEKQAAETIVEFCKANGFDDVSYDRYGNVIGIIKGNRPGPKVLFDGHIDTVPVSDPSKWTQNPFGGEIIDGKLYGRGTSDMKGAVSAFTAAAKYFAEDTNRDFAGEILIAGVVHEECFEGIAAREISKNFKPDYVIIGEASQLNVKIGQRGRGEVVVETFGKPAHSANPEKGINAVYKMSKVINAIRDLVPTEHPVLGKGILELTDIKSAPYPGASVVPEYCRATYDRRLLVGETKESVLAPIRELLDKLMAEDPELKAKVSYAVGEEMCYTGNKIEGERFFPGWLYDKDEAWVQAVVKELNNAGFNPEITQYNFCTNGSHYAGEAGIKTLGIGPSPENLAHTVDEYIEVEQLTKVCECYYGVMKALLV</sequence>
<keyword evidence="4" id="KW-0862">Zinc</keyword>
<dbReference type="GO" id="GO:0016787">
    <property type="term" value="F:hydrolase activity"/>
    <property type="evidence" value="ECO:0007669"/>
    <property type="project" value="UniProtKB-KW"/>
</dbReference>
<dbReference type="EMBL" id="DPVV01000253">
    <property type="protein sequence ID" value="HCL02267.1"/>
    <property type="molecule type" value="Genomic_DNA"/>
</dbReference>